<dbReference type="GO" id="GO:0005886">
    <property type="term" value="C:plasma membrane"/>
    <property type="evidence" value="ECO:0007669"/>
    <property type="project" value="TreeGrafter"/>
</dbReference>
<feature type="compositionally biased region" description="Low complexity" evidence="8">
    <location>
        <begin position="402"/>
        <end position="417"/>
    </location>
</feature>
<evidence type="ECO:0000256" key="4">
    <source>
        <dbReference type="ARBA" id="ARBA00022958"/>
    </source>
</evidence>
<feature type="compositionally biased region" description="Low complexity" evidence="8">
    <location>
        <begin position="434"/>
        <end position="448"/>
    </location>
</feature>
<evidence type="ECO:0000256" key="7">
    <source>
        <dbReference type="RuleBase" id="RU003822"/>
    </source>
</evidence>
<keyword evidence="5 7" id="KW-0406">Ion transport</keyword>
<dbReference type="InterPro" id="IPR014756">
    <property type="entry name" value="Ig_E-set"/>
</dbReference>
<keyword evidence="6 7" id="KW-0407">Ion channel</keyword>
<comment type="similarity">
    <text evidence="7">Belongs to the inward rectifier-type potassium channel (TC 1.A.2.1) family.</text>
</comment>
<dbReference type="InterPro" id="IPR013518">
    <property type="entry name" value="K_chnl_inward-rec_Kir_cyto"/>
</dbReference>
<comment type="caution">
    <text evidence="11">The sequence shown here is derived from an EMBL/GenBank/DDBJ whole genome shotgun (WGS) entry which is preliminary data.</text>
</comment>
<dbReference type="PANTHER" id="PTHR11767">
    <property type="entry name" value="INWARD RECTIFIER POTASSIUM CHANNEL"/>
    <property type="match status" value="1"/>
</dbReference>
<dbReference type="SUPFAM" id="SSF81296">
    <property type="entry name" value="E set domains"/>
    <property type="match status" value="1"/>
</dbReference>
<evidence type="ECO:0000256" key="5">
    <source>
        <dbReference type="ARBA" id="ARBA00023065"/>
    </source>
</evidence>
<dbReference type="EMBL" id="PGGS01000445">
    <property type="protein sequence ID" value="PNH03921.1"/>
    <property type="molecule type" value="Genomic_DNA"/>
</dbReference>
<keyword evidence="4 7" id="KW-0630">Potassium</keyword>
<feature type="compositionally biased region" description="Low complexity" evidence="8">
    <location>
        <begin position="460"/>
        <end position="492"/>
    </location>
</feature>
<evidence type="ECO:0000256" key="1">
    <source>
        <dbReference type="ARBA" id="ARBA00022448"/>
    </source>
</evidence>
<evidence type="ECO:0000313" key="11">
    <source>
        <dbReference type="EMBL" id="PNH03921.1"/>
    </source>
</evidence>
<feature type="non-terminal residue" evidence="11">
    <location>
        <position position="664"/>
    </location>
</feature>
<feature type="compositionally biased region" description="Pro residues" evidence="8">
    <location>
        <begin position="449"/>
        <end position="459"/>
    </location>
</feature>
<dbReference type="GO" id="GO:0034765">
    <property type="term" value="P:regulation of monoatomic ion transmembrane transport"/>
    <property type="evidence" value="ECO:0007669"/>
    <property type="project" value="TreeGrafter"/>
</dbReference>
<dbReference type="PANTHER" id="PTHR11767:SF102">
    <property type="entry name" value="INWARDLY RECTIFYING POTASSIUM CHANNEL 1, ISOFORM F"/>
    <property type="match status" value="1"/>
</dbReference>
<feature type="region of interest" description="Disordered" evidence="8">
    <location>
        <begin position="547"/>
        <end position="664"/>
    </location>
</feature>
<dbReference type="SUPFAM" id="SSF81324">
    <property type="entry name" value="Voltage-gated potassium channels"/>
    <property type="match status" value="1"/>
</dbReference>
<keyword evidence="7 9" id="KW-0812">Transmembrane</keyword>
<dbReference type="GO" id="GO:0005242">
    <property type="term" value="F:inward rectifier potassium channel activity"/>
    <property type="evidence" value="ECO:0007669"/>
    <property type="project" value="InterPro"/>
</dbReference>
<evidence type="ECO:0000256" key="3">
    <source>
        <dbReference type="ARBA" id="ARBA00022882"/>
    </source>
</evidence>
<dbReference type="InterPro" id="IPR016449">
    <property type="entry name" value="K_chnl_inward-rec_Kir"/>
</dbReference>
<feature type="compositionally biased region" description="Gly residues" evidence="8">
    <location>
        <begin position="575"/>
        <end position="592"/>
    </location>
</feature>
<dbReference type="Proteomes" id="UP000236333">
    <property type="component" value="Unassembled WGS sequence"/>
</dbReference>
<dbReference type="Pfam" id="PF01007">
    <property type="entry name" value="IRK"/>
    <property type="match status" value="1"/>
</dbReference>
<keyword evidence="9" id="KW-1133">Transmembrane helix</keyword>
<evidence type="ECO:0000259" key="10">
    <source>
        <dbReference type="Pfam" id="PF01007"/>
    </source>
</evidence>
<dbReference type="GO" id="GO:0034702">
    <property type="term" value="C:monoatomic ion channel complex"/>
    <property type="evidence" value="ECO:0007669"/>
    <property type="project" value="UniProtKB-KW"/>
</dbReference>
<sequence>MSTTPSRERFTRMPRGDGEGLLSGAARRLSRIKIPFKSPSLLDRSQPYFSGIKRFGLSKFQHYWQDPFHTLLNLPWGRFIIIFFLTYLIEFMVFAFIFWAQSDRCIIGMEGKFAHALWMSSRTASTLGFDQIHPNPACTLTNLTIMLQVIASSLVNFIMLGLVFARFSAPFKRATTIRFSSVMVAFRHPTSGHWCLSLRVANIRKHQLLKPSLRMVMTAVDSITPSNYLFEHLAIEGLSTQVRARERLASDTTTVIAPFFAYSAGLPLVLKPHDAHLSRPHTDPDDLNTRAAPLLLSRPPQILMFVDGIDAMTSKNMTARHAYNTNEVHMNEQFLPLHLEMRGSAMGLDFTSFDSTALASVELLAEHNADPSLADLPLPELQSHMWHLRHMTFKRLTERDPAAAATPSSANSASAAPWGPHPLAPGSGGGGAGPSTSTSAPASGGALPPRGPAAPPAPHPLHTSGKPDGAGHLPAAAGGAAASGNPFASTSSAGGGAAAGSAGGHGGGAASWMGFGVSLQGAPAAAAAGGHGPLPISAFLNSAHSGLESFADKHPPPPHQQQHHHLPQGQQHGLAGQGGQYGGSGGGGGGGAYAQRSWAPGGGGGAAAPMMAAPPAHPHPRGLMGQGFASASGDAAGGAAGVEMLPTSSPAGEPRVNGGTAGGG</sequence>
<feature type="transmembrane region" description="Helical" evidence="9">
    <location>
        <begin position="145"/>
        <end position="165"/>
    </location>
</feature>
<evidence type="ECO:0000256" key="2">
    <source>
        <dbReference type="ARBA" id="ARBA00022538"/>
    </source>
</evidence>
<evidence type="ECO:0000256" key="9">
    <source>
        <dbReference type="SAM" id="Phobius"/>
    </source>
</evidence>
<keyword evidence="9" id="KW-0472">Membrane</keyword>
<feature type="domain" description="Potassium channel inwardly rectifying transmembrane" evidence="10">
    <location>
        <begin position="59"/>
        <end position="170"/>
    </location>
</feature>
<dbReference type="OrthoDB" id="273257at2759"/>
<evidence type="ECO:0000256" key="8">
    <source>
        <dbReference type="SAM" id="MobiDB-lite"/>
    </source>
</evidence>
<comment type="subcellular location">
    <subcellularLocation>
        <location evidence="7">Membrane</location>
        <topology evidence="7">Multi-pass membrane protein</topology>
    </subcellularLocation>
</comment>
<evidence type="ECO:0000313" key="12">
    <source>
        <dbReference type="Proteomes" id="UP000236333"/>
    </source>
</evidence>
<keyword evidence="12" id="KW-1185">Reference proteome</keyword>
<name>A0A2J7ZUH3_9CHLO</name>
<reference evidence="11 12" key="1">
    <citation type="journal article" date="2017" name="Mol. Biol. Evol.">
        <title>The 4-celled Tetrabaena socialis nuclear genome reveals the essential components for genetic control of cell number at the origin of multicellularity in the volvocine lineage.</title>
        <authorList>
            <person name="Featherston J."/>
            <person name="Arakaki Y."/>
            <person name="Hanschen E.R."/>
            <person name="Ferris P.J."/>
            <person name="Michod R.E."/>
            <person name="Olson B.J.S.C."/>
            <person name="Nozaki H."/>
            <person name="Durand P.M."/>
        </authorList>
    </citation>
    <scope>NUCLEOTIDE SEQUENCE [LARGE SCALE GENOMIC DNA]</scope>
    <source>
        <strain evidence="11 12">NIES-571</strain>
    </source>
</reference>
<dbReference type="Gene3D" id="1.10.287.70">
    <property type="match status" value="1"/>
</dbReference>
<gene>
    <name evidence="11" type="ORF">TSOC_009955</name>
</gene>
<dbReference type="AlphaFoldDB" id="A0A2J7ZUH3"/>
<keyword evidence="2 7" id="KW-0633">Potassium transport</keyword>
<evidence type="ECO:0000256" key="6">
    <source>
        <dbReference type="ARBA" id="ARBA00023303"/>
    </source>
</evidence>
<accession>A0A2J7ZUH3</accession>
<dbReference type="GO" id="GO:1990573">
    <property type="term" value="P:potassium ion import across plasma membrane"/>
    <property type="evidence" value="ECO:0007669"/>
    <property type="project" value="TreeGrafter"/>
</dbReference>
<proteinExistence type="inferred from homology"/>
<dbReference type="Gene3D" id="2.60.40.1400">
    <property type="entry name" value="G protein-activated inward rectifier potassium channel 1"/>
    <property type="match status" value="1"/>
</dbReference>
<dbReference type="InterPro" id="IPR040445">
    <property type="entry name" value="Kir_TM"/>
</dbReference>
<feature type="compositionally biased region" description="Gly residues" evidence="8">
    <location>
        <begin position="493"/>
        <end position="507"/>
    </location>
</feature>
<keyword evidence="1 7" id="KW-0813">Transport</keyword>
<organism evidence="11 12">
    <name type="scientific">Tetrabaena socialis</name>
    <dbReference type="NCBI Taxonomy" id="47790"/>
    <lineage>
        <taxon>Eukaryota</taxon>
        <taxon>Viridiplantae</taxon>
        <taxon>Chlorophyta</taxon>
        <taxon>core chlorophytes</taxon>
        <taxon>Chlorophyceae</taxon>
        <taxon>CS clade</taxon>
        <taxon>Chlamydomonadales</taxon>
        <taxon>Tetrabaenaceae</taxon>
        <taxon>Tetrabaena</taxon>
    </lineage>
</organism>
<feature type="region of interest" description="Disordered" evidence="8">
    <location>
        <begin position="399"/>
        <end position="507"/>
    </location>
</feature>
<feature type="transmembrane region" description="Helical" evidence="9">
    <location>
        <begin position="79"/>
        <end position="100"/>
    </location>
</feature>
<keyword evidence="3 7" id="KW-0851">Voltage-gated channel</keyword>
<protein>
    <submittedName>
        <fullName evidence="11">ATP-sensitive inward rectifier potassium channel 11</fullName>
    </submittedName>
</protein>